<proteinExistence type="predicted"/>
<dbReference type="Pfam" id="PF01842">
    <property type="entry name" value="ACT"/>
    <property type="match status" value="1"/>
</dbReference>
<name>A0A803L6P5_CHEQI</name>
<dbReference type="EnsemblPlants" id="AUR62007534-RA">
    <property type="protein sequence ID" value="AUR62007534-RA:cds"/>
    <property type="gene ID" value="AUR62007534"/>
</dbReference>
<feature type="domain" description="ACT" evidence="3">
    <location>
        <begin position="92"/>
        <end position="172"/>
    </location>
</feature>
<evidence type="ECO:0000313" key="4">
    <source>
        <dbReference type="EnsemblPlants" id="AUR62007534-RA:cds"/>
    </source>
</evidence>
<dbReference type="AlphaFoldDB" id="A0A803L6P5"/>
<dbReference type="CDD" id="cd04895">
    <property type="entry name" value="ACT_ACR_1"/>
    <property type="match status" value="1"/>
</dbReference>
<dbReference type="PANTHER" id="PTHR31096:SF7">
    <property type="entry name" value="ACT DOMAIN-CONTAINING PROTEIN ACR1"/>
    <property type="match status" value="1"/>
</dbReference>
<dbReference type="PANTHER" id="PTHR31096">
    <property type="entry name" value="ACT DOMAIN-CONTAINING PROTEIN ACR4-RELATED"/>
    <property type="match status" value="1"/>
</dbReference>
<dbReference type="Gene3D" id="3.30.70.260">
    <property type="match status" value="2"/>
</dbReference>
<reference evidence="4" key="1">
    <citation type="journal article" date="2017" name="Nature">
        <title>The genome of Chenopodium quinoa.</title>
        <authorList>
            <person name="Jarvis D.E."/>
            <person name="Ho Y.S."/>
            <person name="Lightfoot D.J."/>
            <person name="Schmoeckel S.M."/>
            <person name="Li B."/>
            <person name="Borm T.J.A."/>
            <person name="Ohyanagi H."/>
            <person name="Mineta K."/>
            <person name="Michell C.T."/>
            <person name="Saber N."/>
            <person name="Kharbatia N.M."/>
            <person name="Rupper R.R."/>
            <person name="Sharp A.R."/>
            <person name="Dally N."/>
            <person name="Boughton B.A."/>
            <person name="Woo Y.H."/>
            <person name="Gao G."/>
            <person name="Schijlen E.G.W.M."/>
            <person name="Guo X."/>
            <person name="Momin A.A."/>
            <person name="Negrao S."/>
            <person name="Al-Babili S."/>
            <person name="Gehring C."/>
            <person name="Roessner U."/>
            <person name="Jung C."/>
            <person name="Murphy K."/>
            <person name="Arold S.T."/>
            <person name="Gojobori T."/>
            <person name="van der Linden C.G."/>
            <person name="van Loo E.N."/>
            <person name="Jellen E.N."/>
            <person name="Maughan P.J."/>
            <person name="Tester M."/>
        </authorList>
    </citation>
    <scope>NUCLEOTIDE SEQUENCE [LARGE SCALE GENOMIC DNA]</scope>
    <source>
        <strain evidence="4">cv. PI 614886</strain>
    </source>
</reference>
<sequence>MVDSANKHGILLEVVQILTDLDLYISKSYICSDGGWFMDVFHVTDQFGNKITDEALIQYIQKAVCTKRNSEEEQVCPGREVRPRHVVMEHTALEMTMTDQPGLLSEVSAVLAELGCHVSAGVAWTHKHRGACIIYVDDQEMGRPITDQKRLSHIQEQLQSVVEAHHKNGEKQTVRWTIPAATQTHTERRLHQLMLADEDYTTCCNCGGSVCDGKGMKYERLREMSCECNHVSIDTCKEKGYSVVNIRCRDRPKLLFDTVCALTDMQYMVFHAAISSNSSIAVQEYYVRRKDGCTLNTEKERRKVSQCLIAAVERRGTQGLKLDITAKDRTGLLSDVTRVFRENGLSVTRAEIGTRGEKATGTFYVTDASGLKISKEMVEAMEKEIGGTIVLHDKSPNKNRNYNNTNVKDDKPSLLSLGSFLWSRLERISGNFGPIWS</sequence>
<evidence type="ECO:0000256" key="1">
    <source>
        <dbReference type="ARBA" id="ARBA00022737"/>
    </source>
</evidence>
<dbReference type="InterPro" id="IPR002912">
    <property type="entry name" value="ACT_dom"/>
</dbReference>
<feature type="domain" description="ACT" evidence="3">
    <location>
        <begin position="1"/>
        <end position="78"/>
    </location>
</feature>
<dbReference type="CDD" id="cd04897">
    <property type="entry name" value="ACT_ACR_3"/>
    <property type="match status" value="1"/>
</dbReference>
<dbReference type="OMA" id="YESCHAC"/>
<dbReference type="SUPFAM" id="SSF55021">
    <property type="entry name" value="ACT-like"/>
    <property type="match status" value="3"/>
</dbReference>
<evidence type="ECO:0000256" key="2">
    <source>
        <dbReference type="RuleBase" id="RU369043"/>
    </source>
</evidence>
<dbReference type="Gramene" id="AUR62007534-RA">
    <property type="protein sequence ID" value="AUR62007534-RA:cds"/>
    <property type="gene ID" value="AUR62007534"/>
</dbReference>
<organism evidence="4 5">
    <name type="scientific">Chenopodium quinoa</name>
    <name type="common">Quinoa</name>
    <dbReference type="NCBI Taxonomy" id="63459"/>
    <lineage>
        <taxon>Eukaryota</taxon>
        <taxon>Viridiplantae</taxon>
        <taxon>Streptophyta</taxon>
        <taxon>Embryophyta</taxon>
        <taxon>Tracheophyta</taxon>
        <taxon>Spermatophyta</taxon>
        <taxon>Magnoliopsida</taxon>
        <taxon>eudicotyledons</taxon>
        <taxon>Gunneridae</taxon>
        <taxon>Pentapetalae</taxon>
        <taxon>Caryophyllales</taxon>
        <taxon>Chenopodiaceae</taxon>
        <taxon>Chenopodioideae</taxon>
        <taxon>Atripliceae</taxon>
        <taxon>Chenopodium</taxon>
    </lineage>
</organism>
<comment type="function">
    <text evidence="2">Binds amino acids.</text>
</comment>
<reference evidence="4" key="2">
    <citation type="submission" date="2021-03" db="UniProtKB">
        <authorList>
            <consortium name="EnsemblPlants"/>
        </authorList>
    </citation>
    <scope>IDENTIFICATION</scope>
</reference>
<dbReference type="GO" id="GO:0016597">
    <property type="term" value="F:amino acid binding"/>
    <property type="evidence" value="ECO:0007669"/>
    <property type="project" value="UniProtKB-UniRule"/>
</dbReference>
<evidence type="ECO:0000313" key="5">
    <source>
        <dbReference type="Proteomes" id="UP000596660"/>
    </source>
</evidence>
<dbReference type="Proteomes" id="UP000596660">
    <property type="component" value="Unplaced"/>
</dbReference>
<protein>
    <recommendedName>
        <fullName evidence="2">ACT domain-containing protein ACR</fullName>
    </recommendedName>
    <alternativeName>
        <fullName evidence="2">Protein ACT DOMAIN REPEATS</fullName>
    </alternativeName>
</protein>
<dbReference type="InterPro" id="IPR040217">
    <property type="entry name" value="ACR1-12"/>
</dbReference>
<keyword evidence="1 2" id="KW-0677">Repeat</keyword>
<accession>A0A803L6P5</accession>
<feature type="domain" description="ACT" evidence="3">
    <location>
        <begin position="321"/>
        <end position="401"/>
    </location>
</feature>
<dbReference type="InterPro" id="IPR045865">
    <property type="entry name" value="ACT-like_dom_sf"/>
</dbReference>
<dbReference type="PROSITE" id="PS51671">
    <property type="entry name" value="ACT"/>
    <property type="match status" value="3"/>
</dbReference>
<evidence type="ECO:0000259" key="3">
    <source>
        <dbReference type="PROSITE" id="PS51671"/>
    </source>
</evidence>
<keyword evidence="5" id="KW-1185">Reference proteome</keyword>